<feature type="domain" description="ABC transmembrane type-1" evidence="8">
    <location>
        <begin position="94"/>
        <end position="309"/>
    </location>
</feature>
<dbReference type="InterPro" id="IPR051393">
    <property type="entry name" value="ABC_transporter_permease"/>
</dbReference>
<evidence type="ECO:0000256" key="1">
    <source>
        <dbReference type="ARBA" id="ARBA00004651"/>
    </source>
</evidence>
<keyword evidence="5 7" id="KW-1133">Transmembrane helix</keyword>
<feature type="transmembrane region" description="Helical" evidence="7">
    <location>
        <begin position="37"/>
        <end position="57"/>
    </location>
</feature>
<feature type="transmembrane region" description="Helical" evidence="7">
    <location>
        <begin position="237"/>
        <end position="254"/>
    </location>
</feature>
<dbReference type="InterPro" id="IPR000515">
    <property type="entry name" value="MetI-like"/>
</dbReference>
<dbReference type="Pfam" id="PF00528">
    <property type="entry name" value="BPD_transp_1"/>
    <property type="match status" value="1"/>
</dbReference>
<comment type="caution">
    <text evidence="9">The sequence shown here is derived from an EMBL/GenBank/DDBJ whole genome shotgun (WGS) entry which is preliminary data.</text>
</comment>
<organism evidence="9 10">
    <name type="scientific">Paenibacillus aceris</name>
    <dbReference type="NCBI Taxonomy" id="869555"/>
    <lineage>
        <taxon>Bacteria</taxon>
        <taxon>Bacillati</taxon>
        <taxon>Bacillota</taxon>
        <taxon>Bacilli</taxon>
        <taxon>Bacillales</taxon>
        <taxon>Paenibacillaceae</taxon>
        <taxon>Paenibacillus</taxon>
    </lineage>
</organism>
<comment type="subcellular location">
    <subcellularLocation>
        <location evidence="1 7">Cell membrane</location>
        <topology evidence="1 7">Multi-pass membrane protein</topology>
    </subcellularLocation>
</comment>
<sequence length="318" mass="35811">MKPTTYASAVTDVKQQALPVSKRHSPGKGRLLKEFTWYLYLLPTVGVLALISYYPMIKTLLLSFYVSGDGSLEKFAGLFNYKHLLTDPNFFLAIYNTLYIGLFGLLLGLPLSFLLAALINRAMYGKGLLKVIYFLPNVTSAVAVVLVFKVLFFPDQSGTVNYVLSWFGIGPKQWVNDPTLIKWVVITLALWQSVGFNILIWMAGLQSISKDYYEAARVDGASRWNEMRYITIPGVRPILWFLLITGVIGAFQRFDDVYTFGGASGSPLRSLQTIVLFFYEETMEKSQYGYGSAASVALFLMILIITIMNLKISRRSER</sequence>
<keyword evidence="6 7" id="KW-0472">Membrane</keyword>
<feature type="transmembrane region" description="Helical" evidence="7">
    <location>
        <begin position="131"/>
        <end position="152"/>
    </location>
</feature>
<evidence type="ECO:0000256" key="3">
    <source>
        <dbReference type="ARBA" id="ARBA00022475"/>
    </source>
</evidence>
<accession>A0ABS4I5H2</accession>
<reference evidence="9 10" key="1">
    <citation type="submission" date="2021-03" db="EMBL/GenBank/DDBJ databases">
        <title>Genomic Encyclopedia of Type Strains, Phase IV (KMG-IV): sequencing the most valuable type-strain genomes for metagenomic binning, comparative biology and taxonomic classification.</title>
        <authorList>
            <person name="Goeker M."/>
        </authorList>
    </citation>
    <scope>NUCLEOTIDE SEQUENCE [LARGE SCALE GENOMIC DNA]</scope>
    <source>
        <strain evidence="9 10">DSM 24950</strain>
    </source>
</reference>
<evidence type="ECO:0000313" key="9">
    <source>
        <dbReference type="EMBL" id="MBP1966167.1"/>
    </source>
</evidence>
<evidence type="ECO:0000256" key="6">
    <source>
        <dbReference type="ARBA" id="ARBA00023136"/>
    </source>
</evidence>
<evidence type="ECO:0000313" key="10">
    <source>
        <dbReference type="Proteomes" id="UP001519344"/>
    </source>
</evidence>
<gene>
    <name evidence="9" type="ORF">J2Z65_005426</name>
</gene>
<keyword evidence="10" id="KW-1185">Reference proteome</keyword>
<dbReference type="RefSeq" id="WP_167052208.1">
    <property type="nucleotide sequence ID" value="NZ_JAAOZR010000002.1"/>
</dbReference>
<feature type="transmembrane region" description="Helical" evidence="7">
    <location>
        <begin position="288"/>
        <end position="310"/>
    </location>
</feature>
<dbReference type="Proteomes" id="UP001519344">
    <property type="component" value="Unassembled WGS sequence"/>
</dbReference>
<evidence type="ECO:0000256" key="7">
    <source>
        <dbReference type="RuleBase" id="RU363032"/>
    </source>
</evidence>
<dbReference type="SUPFAM" id="SSF161098">
    <property type="entry name" value="MetI-like"/>
    <property type="match status" value="1"/>
</dbReference>
<protein>
    <submittedName>
        <fullName evidence="9">ABC-type sugar transport system permease subunit</fullName>
    </submittedName>
</protein>
<proteinExistence type="inferred from homology"/>
<evidence type="ECO:0000256" key="2">
    <source>
        <dbReference type="ARBA" id="ARBA00022448"/>
    </source>
</evidence>
<dbReference type="Gene3D" id="1.10.3720.10">
    <property type="entry name" value="MetI-like"/>
    <property type="match status" value="1"/>
</dbReference>
<keyword evidence="2 7" id="KW-0813">Transport</keyword>
<feature type="transmembrane region" description="Helical" evidence="7">
    <location>
        <begin position="180"/>
        <end position="203"/>
    </location>
</feature>
<dbReference type="PANTHER" id="PTHR30193">
    <property type="entry name" value="ABC TRANSPORTER PERMEASE PROTEIN"/>
    <property type="match status" value="1"/>
</dbReference>
<dbReference type="PROSITE" id="PS50928">
    <property type="entry name" value="ABC_TM1"/>
    <property type="match status" value="1"/>
</dbReference>
<evidence type="ECO:0000256" key="5">
    <source>
        <dbReference type="ARBA" id="ARBA00022989"/>
    </source>
</evidence>
<dbReference type="PANTHER" id="PTHR30193:SF37">
    <property type="entry name" value="INNER MEMBRANE ABC TRANSPORTER PERMEASE PROTEIN YCJO"/>
    <property type="match status" value="1"/>
</dbReference>
<comment type="similarity">
    <text evidence="7">Belongs to the binding-protein-dependent transport system permease family.</text>
</comment>
<keyword evidence="4 7" id="KW-0812">Transmembrane</keyword>
<evidence type="ECO:0000256" key="4">
    <source>
        <dbReference type="ARBA" id="ARBA00022692"/>
    </source>
</evidence>
<dbReference type="EMBL" id="JAGGKV010000019">
    <property type="protein sequence ID" value="MBP1966167.1"/>
    <property type="molecule type" value="Genomic_DNA"/>
</dbReference>
<keyword evidence="9" id="KW-0762">Sugar transport</keyword>
<feature type="transmembrane region" description="Helical" evidence="7">
    <location>
        <begin position="98"/>
        <end position="119"/>
    </location>
</feature>
<name>A0ABS4I5H2_9BACL</name>
<keyword evidence="3" id="KW-1003">Cell membrane</keyword>
<dbReference type="CDD" id="cd06261">
    <property type="entry name" value="TM_PBP2"/>
    <property type="match status" value="1"/>
</dbReference>
<dbReference type="InterPro" id="IPR035906">
    <property type="entry name" value="MetI-like_sf"/>
</dbReference>
<evidence type="ECO:0000259" key="8">
    <source>
        <dbReference type="PROSITE" id="PS50928"/>
    </source>
</evidence>